<dbReference type="GO" id="GO:0031419">
    <property type="term" value="F:cobalamin binding"/>
    <property type="evidence" value="ECO:0007669"/>
    <property type="project" value="InterPro"/>
</dbReference>
<dbReference type="AlphaFoldDB" id="A0A7Y0G8T7"/>
<dbReference type="Gene3D" id="1.10.1240.10">
    <property type="entry name" value="Methionine synthase domain"/>
    <property type="match status" value="1"/>
</dbReference>
<dbReference type="SUPFAM" id="SSF46955">
    <property type="entry name" value="Putative DNA-binding domain"/>
    <property type="match status" value="1"/>
</dbReference>
<evidence type="ECO:0000259" key="1">
    <source>
        <dbReference type="PROSITE" id="PS51332"/>
    </source>
</evidence>
<feature type="domain" description="B12-binding" evidence="1">
    <location>
        <begin position="187"/>
        <end position="315"/>
    </location>
</feature>
<dbReference type="InterPro" id="IPR000551">
    <property type="entry name" value="MerR-type_HTH_dom"/>
</dbReference>
<dbReference type="EMBL" id="JABBGM010000001">
    <property type="protein sequence ID" value="NML92184.1"/>
    <property type="molecule type" value="Genomic_DNA"/>
</dbReference>
<dbReference type="Gene3D" id="1.10.1660.10">
    <property type="match status" value="1"/>
</dbReference>
<dbReference type="Proteomes" id="UP000583556">
    <property type="component" value="Unassembled WGS sequence"/>
</dbReference>
<dbReference type="SUPFAM" id="SSF52242">
    <property type="entry name" value="Cobalamin (vitamin B12)-binding domain"/>
    <property type="match status" value="1"/>
</dbReference>
<dbReference type="PROSITE" id="PS51332">
    <property type="entry name" value="B12_BINDING"/>
    <property type="match status" value="1"/>
</dbReference>
<evidence type="ECO:0000313" key="2">
    <source>
        <dbReference type="EMBL" id="NML92184.1"/>
    </source>
</evidence>
<dbReference type="CDD" id="cd02065">
    <property type="entry name" value="B12-binding_like"/>
    <property type="match status" value="1"/>
</dbReference>
<dbReference type="InterPro" id="IPR009061">
    <property type="entry name" value="DNA-bd_dom_put_sf"/>
</dbReference>
<dbReference type="InterPro" id="IPR006158">
    <property type="entry name" value="Cobalamin-bd"/>
</dbReference>
<dbReference type="Pfam" id="PF02607">
    <property type="entry name" value="B12-binding_2"/>
    <property type="match status" value="1"/>
</dbReference>
<dbReference type="Pfam" id="PF13411">
    <property type="entry name" value="MerR_1"/>
    <property type="match status" value="1"/>
</dbReference>
<dbReference type="InterPro" id="IPR003759">
    <property type="entry name" value="Cbl-bd_cap"/>
</dbReference>
<sequence length="316" mass="34929">MKLQSGPGDLFDLAGETGLSPELLRLWQVHAGFPAAEHTEHGRMFYPEWQVRRLKLIRRLIALGEPPSRLYELEEEELAVLLDYRTRIHNQPPAGLPTTRIEDYVRMLSLNAFADAESAMQSHVIEQGLEDFVLSIAAPLCSAVGIAWEKGTISIAQEHIFSDMMVRTLRACSSTLFQPQGHVNTARPLVLLGTPPGEVHVLGLAMVETLLLLQDCRPLHIGCGLPEMEIVRIASEVGADIVAMSFSAAHHPMRTVDVLEQIDRHLPPQIHIWAGGANSGLYQTLPTRVRVFRSLGSVASAVDGWRRSVEGLARSH</sequence>
<proteinExistence type="predicted"/>
<protein>
    <submittedName>
        <fullName evidence="2">MerR family transcriptional regulator</fullName>
    </submittedName>
</protein>
<gene>
    <name evidence="2" type="ORF">HHL27_00680</name>
</gene>
<dbReference type="Gene3D" id="3.40.50.280">
    <property type="entry name" value="Cobalamin-binding domain"/>
    <property type="match status" value="1"/>
</dbReference>
<keyword evidence="3" id="KW-1185">Reference proteome</keyword>
<dbReference type="InterPro" id="IPR036724">
    <property type="entry name" value="Cobalamin-bd_sf"/>
</dbReference>
<dbReference type="InterPro" id="IPR036594">
    <property type="entry name" value="Meth_synthase_dom"/>
</dbReference>
<organism evidence="2 3">
    <name type="scientific">Novosphingobium olei</name>
    <dbReference type="NCBI Taxonomy" id="2728851"/>
    <lineage>
        <taxon>Bacteria</taxon>
        <taxon>Pseudomonadati</taxon>
        <taxon>Pseudomonadota</taxon>
        <taxon>Alphaproteobacteria</taxon>
        <taxon>Sphingomonadales</taxon>
        <taxon>Sphingomonadaceae</taxon>
        <taxon>Novosphingobium</taxon>
    </lineage>
</organism>
<dbReference type="GO" id="GO:0006355">
    <property type="term" value="P:regulation of DNA-templated transcription"/>
    <property type="evidence" value="ECO:0007669"/>
    <property type="project" value="InterPro"/>
</dbReference>
<comment type="caution">
    <text evidence="2">The sequence shown here is derived from an EMBL/GenBank/DDBJ whole genome shotgun (WGS) entry which is preliminary data.</text>
</comment>
<accession>A0A7Y0G8T7</accession>
<dbReference type="GO" id="GO:0003677">
    <property type="term" value="F:DNA binding"/>
    <property type="evidence" value="ECO:0007669"/>
    <property type="project" value="InterPro"/>
</dbReference>
<evidence type="ECO:0000313" key="3">
    <source>
        <dbReference type="Proteomes" id="UP000583556"/>
    </source>
</evidence>
<name>A0A7Y0G8T7_9SPHN</name>
<dbReference type="GO" id="GO:0046872">
    <property type="term" value="F:metal ion binding"/>
    <property type="evidence" value="ECO:0007669"/>
    <property type="project" value="InterPro"/>
</dbReference>
<reference evidence="2 3" key="1">
    <citation type="submission" date="2020-04" db="EMBL/GenBank/DDBJ databases">
        <title>Novosphingobium sp. TW-4 isolated from soil.</title>
        <authorList>
            <person name="Dahal R.H."/>
            <person name="Chaudhary D.K."/>
        </authorList>
    </citation>
    <scope>NUCLEOTIDE SEQUENCE [LARGE SCALE GENOMIC DNA]</scope>
    <source>
        <strain evidence="2 3">TW-4</strain>
    </source>
</reference>
<dbReference type="RefSeq" id="WP_169491460.1">
    <property type="nucleotide sequence ID" value="NZ_JABBGM010000001.1"/>
</dbReference>